<proteinExistence type="predicted"/>
<dbReference type="RefSeq" id="WP_198738368.1">
    <property type="nucleotide sequence ID" value="NZ_JAEIOS010000011.1"/>
</dbReference>
<feature type="region of interest" description="Disordered" evidence="1">
    <location>
        <begin position="1"/>
        <end position="22"/>
    </location>
</feature>
<accession>A0A934HZE4</accession>
<protein>
    <submittedName>
        <fullName evidence="2">Uncharacterized protein</fullName>
    </submittedName>
</protein>
<evidence type="ECO:0000313" key="3">
    <source>
        <dbReference type="Proteomes" id="UP000645966"/>
    </source>
</evidence>
<name>A0A934HZE4_9CORY</name>
<comment type="caution">
    <text evidence="2">The sequence shown here is derived from an EMBL/GenBank/DDBJ whole genome shotgun (WGS) entry which is preliminary data.</text>
</comment>
<dbReference type="AlphaFoldDB" id="A0A934HZE4"/>
<evidence type="ECO:0000256" key="1">
    <source>
        <dbReference type="SAM" id="MobiDB-lite"/>
    </source>
</evidence>
<feature type="compositionally biased region" description="Basic and acidic residues" evidence="1">
    <location>
        <begin position="13"/>
        <end position="22"/>
    </location>
</feature>
<keyword evidence="3" id="KW-1185">Reference proteome</keyword>
<reference evidence="2" key="1">
    <citation type="submission" date="2020-12" db="EMBL/GenBank/DDBJ databases">
        <title>Genome public.</title>
        <authorList>
            <person name="Sun Q."/>
        </authorList>
    </citation>
    <scope>NUCLEOTIDE SEQUENCE</scope>
    <source>
        <strain evidence="2">CCM 8863</strain>
    </source>
</reference>
<organism evidence="2 3">
    <name type="scientific">Corynebacterium meridianum</name>
    <dbReference type="NCBI Taxonomy" id="2765363"/>
    <lineage>
        <taxon>Bacteria</taxon>
        <taxon>Bacillati</taxon>
        <taxon>Actinomycetota</taxon>
        <taxon>Actinomycetes</taxon>
        <taxon>Mycobacteriales</taxon>
        <taxon>Corynebacteriaceae</taxon>
        <taxon>Corynebacterium</taxon>
    </lineage>
</organism>
<dbReference type="EMBL" id="JAEIOS010000011">
    <property type="protein sequence ID" value="MBI8989382.1"/>
    <property type="molecule type" value="Genomic_DNA"/>
</dbReference>
<gene>
    <name evidence="2" type="ORF">JDV75_06355</name>
</gene>
<evidence type="ECO:0000313" key="2">
    <source>
        <dbReference type="EMBL" id="MBI8989382.1"/>
    </source>
</evidence>
<sequence length="140" mass="14938">MTQRSTCSTAPALREHSGHGQPDRAAAARANTTHARLIITGLPVALRPVVESAMAVCLPTPGLQAPPGTDPLTADWCTGWSRSCAVPRGVDCNQPLSGARNELLRLARLLDGLGDTHDFDVELTVFDGTPADDRWTAEWV</sequence>
<dbReference type="Proteomes" id="UP000645966">
    <property type="component" value="Unassembled WGS sequence"/>
</dbReference>